<dbReference type="Pfam" id="PF00005">
    <property type="entry name" value="ABC_tran"/>
    <property type="match status" value="1"/>
</dbReference>
<dbReference type="PROSITE" id="PS50893">
    <property type="entry name" value="ABC_TRANSPORTER_2"/>
    <property type="match status" value="1"/>
</dbReference>
<evidence type="ECO:0000313" key="6">
    <source>
        <dbReference type="Proteomes" id="UP000271031"/>
    </source>
</evidence>
<dbReference type="EMBL" id="RHHQ01000017">
    <property type="protein sequence ID" value="RNB84584.1"/>
    <property type="molecule type" value="Genomic_DNA"/>
</dbReference>
<dbReference type="InterPro" id="IPR003439">
    <property type="entry name" value="ABC_transporter-like_ATP-bd"/>
</dbReference>
<evidence type="ECO:0000256" key="3">
    <source>
        <dbReference type="ARBA" id="ARBA00022840"/>
    </source>
</evidence>
<dbReference type="PANTHER" id="PTHR42711">
    <property type="entry name" value="ABC TRANSPORTER ATP-BINDING PROTEIN"/>
    <property type="match status" value="1"/>
</dbReference>
<gene>
    <name evidence="5" type="ORF">EDM56_20985</name>
</gene>
<name>A0A3M8D959_9BACL</name>
<keyword evidence="3 5" id="KW-0067">ATP-binding</keyword>
<sequence length="294" mass="31763">MNHVIELDRVSKHFGEKKSVDGISLQIEAGSVVALLGPNGAGKTTTVSLLLGLMKPTAGSVRLLGGSPKDASVRERVGAMLQEGSVIDDLKVEETIRLFRSYYNNPLSTDELLAISSLQKERNQFATALSGGQRRRLSFALAMAGNPDVIFLDEPTVGMDISSRTLFWETIRSFAGSGRTIIVTTHYLEEADGIADRVVIMNQGRVLADGTIEQIRESSTGNQHVSFIAGPSVTLKSLYDITGVTDVQREGNRVKVFGSDTDRILFGVVQQGLDIRDISVHKGGLVEAYQSLVG</sequence>
<dbReference type="OrthoDB" id="9804819at2"/>
<dbReference type="GO" id="GO:0005524">
    <property type="term" value="F:ATP binding"/>
    <property type="evidence" value="ECO:0007669"/>
    <property type="project" value="UniProtKB-KW"/>
</dbReference>
<keyword evidence="1" id="KW-0813">Transport</keyword>
<feature type="domain" description="ABC transporter" evidence="4">
    <location>
        <begin position="5"/>
        <end position="228"/>
    </location>
</feature>
<dbReference type="InterPro" id="IPR017871">
    <property type="entry name" value="ABC_transporter-like_CS"/>
</dbReference>
<dbReference type="InterPro" id="IPR003593">
    <property type="entry name" value="AAA+_ATPase"/>
</dbReference>
<accession>A0A3M8D959</accession>
<evidence type="ECO:0000256" key="2">
    <source>
        <dbReference type="ARBA" id="ARBA00022741"/>
    </source>
</evidence>
<dbReference type="GO" id="GO:0016887">
    <property type="term" value="F:ATP hydrolysis activity"/>
    <property type="evidence" value="ECO:0007669"/>
    <property type="project" value="InterPro"/>
</dbReference>
<dbReference type="InterPro" id="IPR027417">
    <property type="entry name" value="P-loop_NTPase"/>
</dbReference>
<dbReference type="Proteomes" id="UP000271031">
    <property type="component" value="Unassembled WGS sequence"/>
</dbReference>
<dbReference type="PANTHER" id="PTHR42711:SF17">
    <property type="entry name" value="ABC TRANSPORTER ATP-BINDING PROTEIN"/>
    <property type="match status" value="1"/>
</dbReference>
<dbReference type="InterPro" id="IPR050763">
    <property type="entry name" value="ABC_transporter_ATP-binding"/>
</dbReference>
<dbReference type="SUPFAM" id="SSF52540">
    <property type="entry name" value="P-loop containing nucleoside triphosphate hydrolases"/>
    <property type="match status" value="1"/>
</dbReference>
<dbReference type="PROSITE" id="PS00211">
    <property type="entry name" value="ABC_TRANSPORTER_1"/>
    <property type="match status" value="1"/>
</dbReference>
<evidence type="ECO:0000256" key="1">
    <source>
        <dbReference type="ARBA" id="ARBA00022448"/>
    </source>
</evidence>
<dbReference type="RefSeq" id="WP_122919867.1">
    <property type="nucleotide sequence ID" value="NZ_RHHQ01000017.1"/>
</dbReference>
<evidence type="ECO:0000313" key="5">
    <source>
        <dbReference type="EMBL" id="RNB84584.1"/>
    </source>
</evidence>
<dbReference type="Gene3D" id="3.40.50.300">
    <property type="entry name" value="P-loop containing nucleotide triphosphate hydrolases"/>
    <property type="match status" value="1"/>
</dbReference>
<dbReference type="CDD" id="cd03230">
    <property type="entry name" value="ABC_DR_subfamily_A"/>
    <property type="match status" value="1"/>
</dbReference>
<dbReference type="FunFam" id="3.40.50.300:FF:001548">
    <property type="entry name" value="ABC efflux transporter ATP-binding protein"/>
    <property type="match status" value="1"/>
</dbReference>
<comment type="caution">
    <text evidence="5">The sequence shown here is derived from an EMBL/GenBank/DDBJ whole genome shotgun (WGS) entry which is preliminary data.</text>
</comment>
<evidence type="ECO:0000259" key="4">
    <source>
        <dbReference type="PROSITE" id="PS50893"/>
    </source>
</evidence>
<organism evidence="5 6">
    <name type="scientific">Brevibacillus fluminis</name>
    <dbReference type="NCBI Taxonomy" id="511487"/>
    <lineage>
        <taxon>Bacteria</taxon>
        <taxon>Bacillati</taxon>
        <taxon>Bacillota</taxon>
        <taxon>Bacilli</taxon>
        <taxon>Bacillales</taxon>
        <taxon>Paenibacillaceae</taxon>
        <taxon>Brevibacillus</taxon>
    </lineage>
</organism>
<protein>
    <submittedName>
        <fullName evidence="5">ABC transporter ATP-binding protein</fullName>
    </submittedName>
</protein>
<dbReference type="SMART" id="SM00382">
    <property type="entry name" value="AAA"/>
    <property type="match status" value="1"/>
</dbReference>
<dbReference type="AlphaFoldDB" id="A0A3M8D959"/>
<reference evidence="5 6" key="1">
    <citation type="submission" date="2018-10" db="EMBL/GenBank/DDBJ databases">
        <title>Phylogenomics of Brevibacillus.</title>
        <authorList>
            <person name="Dunlap C."/>
        </authorList>
    </citation>
    <scope>NUCLEOTIDE SEQUENCE [LARGE SCALE GENOMIC DNA]</scope>
    <source>
        <strain evidence="5 6">JCM 15716</strain>
    </source>
</reference>
<keyword evidence="6" id="KW-1185">Reference proteome</keyword>
<keyword evidence="2" id="KW-0547">Nucleotide-binding</keyword>
<proteinExistence type="predicted"/>